<evidence type="ECO:0000313" key="3">
    <source>
        <dbReference type="Proteomes" id="UP001623592"/>
    </source>
</evidence>
<dbReference type="InterPro" id="IPR002187">
    <property type="entry name" value="N-reg_PII"/>
</dbReference>
<accession>A0ABW8TFI0</accession>
<proteinExistence type="inferred from homology"/>
<dbReference type="PROSITE" id="PS00638">
    <property type="entry name" value="PII_GLNB_CTER"/>
    <property type="match status" value="1"/>
</dbReference>
<keyword evidence="3" id="KW-1185">Reference proteome</keyword>
<dbReference type="EMBL" id="JBJIAA010000006">
    <property type="protein sequence ID" value="MFL0250433.1"/>
    <property type="molecule type" value="Genomic_DNA"/>
</dbReference>
<dbReference type="PRINTS" id="PR00340">
    <property type="entry name" value="PIIGLNB"/>
</dbReference>
<sequence length="128" mass="14571">MKEVTAIIRMNMINATKAALLKSKFPSFTCRKVVGRGKKKVRFLMIDDESIESKAVEDKKFVEDISEMHRLVPKRMLTILVKDEEVQELVELIIDVNRTSNPGDGKIFVSDVTDVYRIRTGEVGEEAL</sequence>
<evidence type="ECO:0000256" key="1">
    <source>
        <dbReference type="RuleBase" id="RU003936"/>
    </source>
</evidence>
<dbReference type="Pfam" id="PF00543">
    <property type="entry name" value="P-II"/>
    <property type="match status" value="1"/>
</dbReference>
<name>A0ABW8TFI0_9CLOT</name>
<dbReference type="PANTHER" id="PTHR30115">
    <property type="entry name" value="NITROGEN REGULATORY PROTEIN P-II"/>
    <property type="match status" value="1"/>
</dbReference>
<dbReference type="InterPro" id="IPR011322">
    <property type="entry name" value="N-reg_PII-like_a/b"/>
</dbReference>
<dbReference type="PANTHER" id="PTHR30115:SF11">
    <property type="entry name" value="NITROGEN REGULATORY PROTEIN P-II HOMOLOG"/>
    <property type="match status" value="1"/>
</dbReference>
<dbReference type="RefSeq" id="WP_406787103.1">
    <property type="nucleotide sequence ID" value="NZ_JBJIAA010000006.1"/>
</dbReference>
<dbReference type="Gene3D" id="3.30.70.120">
    <property type="match status" value="1"/>
</dbReference>
<gene>
    <name evidence="2" type="ORF">ACJDT4_08345</name>
</gene>
<organism evidence="2 3">
    <name type="scientific">Clostridium neuense</name>
    <dbReference type="NCBI Taxonomy" id="1728934"/>
    <lineage>
        <taxon>Bacteria</taxon>
        <taxon>Bacillati</taxon>
        <taxon>Bacillota</taxon>
        <taxon>Clostridia</taxon>
        <taxon>Eubacteriales</taxon>
        <taxon>Clostridiaceae</taxon>
        <taxon>Clostridium</taxon>
    </lineage>
</organism>
<dbReference type="SMART" id="SM00938">
    <property type="entry name" value="P-II"/>
    <property type="match status" value="1"/>
</dbReference>
<comment type="similarity">
    <text evidence="1">Belongs to the P(II) protein family.</text>
</comment>
<dbReference type="Proteomes" id="UP001623592">
    <property type="component" value="Unassembled WGS sequence"/>
</dbReference>
<protein>
    <submittedName>
        <fullName evidence="2">P-II family nitrogen regulator</fullName>
    </submittedName>
</protein>
<comment type="caution">
    <text evidence="2">The sequence shown here is derived from an EMBL/GenBank/DDBJ whole genome shotgun (WGS) entry which is preliminary data.</text>
</comment>
<reference evidence="2 3" key="1">
    <citation type="submission" date="2024-11" db="EMBL/GenBank/DDBJ databases">
        <authorList>
            <person name="Heng Y.C."/>
            <person name="Lim A.C.H."/>
            <person name="Lee J.K.Y."/>
            <person name="Kittelmann S."/>
        </authorList>
    </citation>
    <scope>NUCLEOTIDE SEQUENCE [LARGE SCALE GENOMIC DNA]</scope>
    <source>
        <strain evidence="2 3">WILCCON 0114</strain>
    </source>
</reference>
<evidence type="ECO:0000313" key="2">
    <source>
        <dbReference type="EMBL" id="MFL0250433.1"/>
    </source>
</evidence>
<dbReference type="InterPro" id="IPR015867">
    <property type="entry name" value="N-reg_PII/ATP_PRibTrfase_C"/>
</dbReference>
<dbReference type="SUPFAM" id="SSF54913">
    <property type="entry name" value="GlnB-like"/>
    <property type="match status" value="1"/>
</dbReference>
<dbReference type="PROSITE" id="PS51343">
    <property type="entry name" value="PII_GLNB_DOM"/>
    <property type="match status" value="1"/>
</dbReference>
<dbReference type="InterPro" id="IPR017918">
    <property type="entry name" value="N-reg_PII_CS"/>
</dbReference>